<dbReference type="InterPro" id="IPR029063">
    <property type="entry name" value="SAM-dependent_MTases_sf"/>
</dbReference>
<accession>A0AAQ3UN87</accession>
<feature type="domain" description="Methyltransferase type 11" evidence="2">
    <location>
        <begin position="200"/>
        <end position="279"/>
    </location>
</feature>
<feature type="compositionally biased region" description="Low complexity" evidence="1">
    <location>
        <begin position="65"/>
        <end position="75"/>
    </location>
</feature>
<dbReference type="AlphaFoldDB" id="A0AAQ3UN87"/>
<proteinExistence type="predicted"/>
<evidence type="ECO:0000256" key="1">
    <source>
        <dbReference type="SAM" id="MobiDB-lite"/>
    </source>
</evidence>
<dbReference type="PANTHER" id="PTHR45085:SF2">
    <property type="entry name" value="F21J9.14"/>
    <property type="match status" value="1"/>
</dbReference>
<dbReference type="Pfam" id="PF08241">
    <property type="entry name" value="Methyltransf_11"/>
    <property type="match status" value="1"/>
</dbReference>
<feature type="region of interest" description="Disordered" evidence="1">
    <location>
        <begin position="1"/>
        <end position="75"/>
    </location>
</feature>
<dbReference type="Gene3D" id="3.40.50.150">
    <property type="entry name" value="Vaccinia Virus protein VP39"/>
    <property type="match status" value="1"/>
</dbReference>
<gene>
    <name evidence="3" type="ORF">U9M48_041121</name>
</gene>
<evidence type="ECO:0000259" key="2">
    <source>
        <dbReference type="Pfam" id="PF08241"/>
    </source>
</evidence>
<organism evidence="3 4">
    <name type="scientific">Paspalum notatum var. saurae</name>
    <dbReference type="NCBI Taxonomy" id="547442"/>
    <lineage>
        <taxon>Eukaryota</taxon>
        <taxon>Viridiplantae</taxon>
        <taxon>Streptophyta</taxon>
        <taxon>Embryophyta</taxon>
        <taxon>Tracheophyta</taxon>
        <taxon>Spermatophyta</taxon>
        <taxon>Magnoliopsida</taxon>
        <taxon>Liliopsida</taxon>
        <taxon>Poales</taxon>
        <taxon>Poaceae</taxon>
        <taxon>PACMAD clade</taxon>
        <taxon>Panicoideae</taxon>
        <taxon>Andropogonodae</taxon>
        <taxon>Paspaleae</taxon>
        <taxon>Paspalinae</taxon>
        <taxon>Paspalum</taxon>
    </lineage>
</organism>
<dbReference type="Proteomes" id="UP001341281">
    <property type="component" value="Chromosome 09"/>
</dbReference>
<reference evidence="3 4" key="1">
    <citation type="submission" date="2024-02" db="EMBL/GenBank/DDBJ databases">
        <title>High-quality chromosome-scale genome assembly of Pensacola bahiagrass (Paspalum notatum Flugge var. saurae).</title>
        <authorList>
            <person name="Vega J.M."/>
            <person name="Podio M."/>
            <person name="Orjuela J."/>
            <person name="Siena L.A."/>
            <person name="Pessino S.C."/>
            <person name="Combes M.C."/>
            <person name="Mariac C."/>
            <person name="Albertini E."/>
            <person name="Pupilli F."/>
            <person name="Ortiz J.P.A."/>
            <person name="Leblanc O."/>
        </authorList>
    </citation>
    <scope>NUCLEOTIDE SEQUENCE [LARGE SCALE GENOMIC DNA]</scope>
    <source>
        <strain evidence="3">R1</strain>
        <tissue evidence="3">Leaf</tissue>
    </source>
</reference>
<evidence type="ECO:0000313" key="3">
    <source>
        <dbReference type="EMBL" id="WVZ95340.1"/>
    </source>
</evidence>
<evidence type="ECO:0000313" key="4">
    <source>
        <dbReference type="Proteomes" id="UP001341281"/>
    </source>
</evidence>
<sequence>MPLPRPKIGEATGPTHRYPNQIHHPAQLTTEPRPARTTPNRHADAAAPPLTTAPAAPPSSPPAMPATDSKPPRAASALPAARPLLLALPFLSLLLVLYAYSSASTSTSTTSPASAVSALLSTTTTLLTPSPPSPHIRMRDASRYRSYDDYLRHQLNKTLNPRLRRVWATRDWARKVDAFASTFSALQREGLLSNASRALCVGARLGQEVAALRAVGVRDALGIDLVPAPPLVARGDFHAQPFPDATFDFEFSNVFDHALYPDRFASEIQRTLRPGGVAVLHVAVHRRGDKYSANDLLDVRGLLGLFPRCDVVRVSKVDAFGLDTQVILRKKS</sequence>
<dbReference type="PANTHER" id="PTHR45085">
    <property type="entry name" value="F21J9.14"/>
    <property type="match status" value="1"/>
</dbReference>
<feature type="compositionally biased region" description="Pro residues" evidence="1">
    <location>
        <begin position="55"/>
        <end position="64"/>
    </location>
</feature>
<name>A0AAQ3UN87_PASNO</name>
<dbReference type="InterPro" id="IPR013216">
    <property type="entry name" value="Methyltransf_11"/>
</dbReference>
<dbReference type="SUPFAM" id="SSF53335">
    <property type="entry name" value="S-adenosyl-L-methionine-dependent methyltransferases"/>
    <property type="match status" value="1"/>
</dbReference>
<dbReference type="EMBL" id="CP144753">
    <property type="protein sequence ID" value="WVZ95340.1"/>
    <property type="molecule type" value="Genomic_DNA"/>
</dbReference>
<protein>
    <recommendedName>
        <fullName evidence="2">Methyltransferase type 11 domain-containing protein</fullName>
    </recommendedName>
</protein>
<feature type="compositionally biased region" description="Low complexity" evidence="1">
    <location>
        <begin position="45"/>
        <end position="54"/>
    </location>
</feature>
<keyword evidence="4" id="KW-1185">Reference proteome</keyword>
<dbReference type="GO" id="GO:0008757">
    <property type="term" value="F:S-adenosylmethionine-dependent methyltransferase activity"/>
    <property type="evidence" value="ECO:0007669"/>
    <property type="project" value="InterPro"/>
</dbReference>
<dbReference type="CDD" id="cd02440">
    <property type="entry name" value="AdoMet_MTases"/>
    <property type="match status" value="1"/>
</dbReference>